<dbReference type="SUPFAM" id="SSF46689">
    <property type="entry name" value="Homeodomain-like"/>
    <property type="match status" value="1"/>
</dbReference>
<reference evidence="4" key="2">
    <citation type="submission" date="2023-02" db="EMBL/GenBank/DDBJ databases">
        <title>'Rhodoalgimonas zhirmunskyi' gen. nov., isolated from a red alga.</title>
        <authorList>
            <person name="Nedashkovskaya O.I."/>
            <person name="Otstavnykh N.Y."/>
            <person name="Bystritskaya E.P."/>
            <person name="Balabanova L.A."/>
            <person name="Isaeva M.P."/>
        </authorList>
    </citation>
    <scope>NUCLEOTIDE SEQUENCE</scope>
    <source>
        <strain evidence="4">KCTC 52189</strain>
    </source>
</reference>
<evidence type="ECO:0000313" key="5">
    <source>
        <dbReference type="Proteomes" id="UP001226762"/>
    </source>
</evidence>
<dbReference type="RefSeq" id="WP_306735240.1">
    <property type="nucleotide sequence ID" value="NZ_JANHAX010000002.1"/>
</dbReference>
<dbReference type="InterPro" id="IPR001647">
    <property type="entry name" value="HTH_TetR"/>
</dbReference>
<evidence type="ECO:0000313" key="4">
    <source>
        <dbReference type="EMBL" id="MDQ2089973.1"/>
    </source>
</evidence>
<organism evidence="4 5">
    <name type="scientific">Marimonas arenosa</name>
    <dbReference type="NCBI Taxonomy" id="1795305"/>
    <lineage>
        <taxon>Bacteria</taxon>
        <taxon>Pseudomonadati</taxon>
        <taxon>Pseudomonadota</taxon>
        <taxon>Alphaproteobacteria</taxon>
        <taxon>Rhodobacterales</taxon>
        <taxon>Paracoccaceae</taxon>
        <taxon>Marimonas</taxon>
    </lineage>
</organism>
<sequence>MAERAIRDSETGGARSDAILDAAELVFANSGYDGAALREIAQRAGVAQGLIHYHFGNKARLFERMVERRSGQINDSRATRLRALRAAGPLKLEDLVEALFRPTIETGLELAEDGGGFARILVSMANSSDPVAREMTETYYDPIARDYIAALKKAEPRLSEADAVWAYMFAIGVGMTMMAKTGRPKRLSGGLCDDGDADAMLARIVPFICGGIRELTKDNPREE</sequence>
<feature type="DNA-binding region" description="H-T-H motif" evidence="2">
    <location>
        <begin position="36"/>
        <end position="55"/>
    </location>
</feature>
<gene>
    <name evidence="4" type="ORF">NO357_08705</name>
</gene>
<dbReference type="InterPro" id="IPR036271">
    <property type="entry name" value="Tet_transcr_reg_TetR-rel_C_sf"/>
</dbReference>
<keyword evidence="1 2" id="KW-0238">DNA-binding</keyword>
<keyword evidence="5" id="KW-1185">Reference proteome</keyword>
<dbReference type="PROSITE" id="PS50977">
    <property type="entry name" value="HTH_TETR_2"/>
    <property type="match status" value="1"/>
</dbReference>
<dbReference type="PANTHER" id="PTHR30055:SF235">
    <property type="entry name" value="TRANSCRIPTIONAL REGULATORY PROTEIN"/>
    <property type="match status" value="1"/>
</dbReference>
<feature type="domain" description="HTH tetR-type" evidence="3">
    <location>
        <begin position="13"/>
        <end position="73"/>
    </location>
</feature>
<dbReference type="GO" id="GO:0003700">
    <property type="term" value="F:DNA-binding transcription factor activity"/>
    <property type="evidence" value="ECO:0007669"/>
    <property type="project" value="TreeGrafter"/>
</dbReference>
<comment type="caution">
    <text evidence="4">The sequence shown here is derived from an EMBL/GenBank/DDBJ whole genome shotgun (WGS) entry which is preliminary data.</text>
</comment>
<evidence type="ECO:0000259" key="3">
    <source>
        <dbReference type="PROSITE" id="PS50977"/>
    </source>
</evidence>
<dbReference type="Pfam" id="PF17939">
    <property type="entry name" value="TetR_C_30"/>
    <property type="match status" value="1"/>
</dbReference>
<dbReference type="InterPro" id="IPR009057">
    <property type="entry name" value="Homeodomain-like_sf"/>
</dbReference>
<dbReference type="PANTHER" id="PTHR30055">
    <property type="entry name" value="HTH-TYPE TRANSCRIPTIONAL REGULATOR RUTR"/>
    <property type="match status" value="1"/>
</dbReference>
<dbReference type="Gene3D" id="1.10.357.10">
    <property type="entry name" value="Tetracycline Repressor, domain 2"/>
    <property type="match status" value="1"/>
</dbReference>
<dbReference type="PRINTS" id="PR00455">
    <property type="entry name" value="HTHTETR"/>
</dbReference>
<dbReference type="Pfam" id="PF00440">
    <property type="entry name" value="TetR_N"/>
    <property type="match status" value="1"/>
</dbReference>
<reference evidence="4" key="1">
    <citation type="submission" date="2022-07" db="EMBL/GenBank/DDBJ databases">
        <authorList>
            <person name="Otstavnykh N."/>
            <person name="Isaeva M."/>
            <person name="Bystritskaya E."/>
        </authorList>
    </citation>
    <scope>NUCLEOTIDE SEQUENCE</scope>
    <source>
        <strain evidence="4">KCTC 52189</strain>
    </source>
</reference>
<dbReference type="AlphaFoldDB" id="A0AAE4B3E3"/>
<accession>A0AAE4B3E3</accession>
<protein>
    <submittedName>
        <fullName evidence="4">TetR family transcriptional regulator</fullName>
    </submittedName>
</protein>
<dbReference type="Proteomes" id="UP001226762">
    <property type="component" value="Unassembled WGS sequence"/>
</dbReference>
<dbReference type="InterPro" id="IPR050109">
    <property type="entry name" value="HTH-type_TetR-like_transc_reg"/>
</dbReference>
<dbReference type="EMBL" id="JANHAX010000002">
    <property type="protein sequence ID" value="MDQ2089973.1"/>
    <property type="molecule type" value="Genomic_DNA"/>
</dbReference>
<name>A0AAE4B3E3_9RHOB</name>
<proteinExistence type="predicted"/>
<evidence type="ECO:0000256" key="1">
    <source>
        <dbReference type="ARBA" id="ARBA00023125"/>
    </source>
</evidence>
<dbReference type="GO" id="GO:0000976">
    <property type="term" value="F:transcription cis-regulatory region binding"/>
    <property type="evidence" value="ECO:0007669"/>
    <property type="project" value="TreeGrafter"/>
</dbReference>
<dbReference type="SUPFAM" id="SSF48498">
    <property type="entry name" value="Tetracyclin repressor-like, C-terminal domain"/>
    <property type="match status" value="1"/>
</dbReference>
<dbReference type="InterPro" id="IPR041586">
    <property type="entry name" value="PsrA_TetR_C"/>
</dbReference>
<evidence type="ECO:0000256" key="2">
    <source>
        <dbReference type="PROSITE-ProRule" id="PRU00335"/>
    </source>
</evidence>